<evidence type="ECO:0000313" key="2">
    <source>
        <dbReference type="Proteomes" id="UP000182649"/>
    </source>
</evidence>
<dbReference type="SUPFAM" id="SSF52540">
    <property type="entry name" value="P-loop containing nucleoside triphosphate hydrolases"/>
    <property type="match status" value="1"/>
</dbReference>
<accession>A0A1I7G9S3</accession>
<dbReference type="PANTHER" id="PTHR32182">
    <property type="entry name" value="DNA REPLICATION AND REPAIR PROTEIN RECF"/>
    <property type="match status" value="1"/>
</dbReference>
<gene>
    <name evidence="1" type="ORF">SAMN05216417_10416</name>
</gene>
<dbReference type="PANTHER" id="PTHR32182:SF22">
    <property type="entry name" value="ATP-DEPENDENT ENDONUCLEASE, OLD FAMILY-RELATED"/>
    <property type="match status" value="1"/>
</dbReference>
<dbReference type="GO" id="GO:0006302">
    <property type="term" value="P:double-strand break repair"/>
    <property type="evidence" value="ECO:0007669"/>
    <property type="project" value="TreeGrafter"/>
</dbReference>
<dbReference type="InterPro" id="IPR027417">
    <property type="entry name" value="P-loop_NTPase"/>
</dbReference>
<dbReference type="Proteomes" id="UP000182649">
    <property type="component" value="Unassembled WGS sequence"/>
</dbReference>
<organism evidence="1 2">
    <name type="scientific">Nitrosospira multiformis</name>
    <dbReference type="NCBI Taxonomy" id="1231"/>
    <lineage>
        <taxon>Bacteria</taxon>
        <taxon>Pseudomonadati</taxon>
        <taxon>Pseudomonadota</taxon>
        <taxon>Betaproteobacteria</taxon>
        <taxon>Nitrosomonadales</taxon>
        <taxon>Nitrosomonadaceae</taxon>
        <taxon>Nitrosospira</taxon>
    </lineage>
</organism>
<reference evidence="1 2" key="1">
    <citation type="submission" date="2016-10" db="EMBL/GenBank/DDBJ databases">
        <authorList>
            <person name="de Groot N.N."/>
        </authorList>
    </citation>
    <scope>NUCLEOTIDE SEQUENCE [LARGE SCALE GENOMIC DNA]</scope>
    <source>
        <strain evidence="1 2">Nl14</strain>
    </source>
</reference>
<protein>
    <submittedName>
        <fullName evidence="1">Wobble nucleotide-excising tRNase</fullName>
    </submittedName>
</protein>
<proteinExistence type="predicted"/>
<dbReference type="GO" id="GO:0000731">
    <property type="term" value="P:DNA synthesis involved in DNA repair"/>
    <property type="evidence" value="ECO:0007669"/>
    <property type="project" value="TreeGrafter"/>
</dbReference>
<dbReference type="Gene3D" id="3.40.50.300">
    <property type="entry name" value="P-loop containing nucleotide triphosphate hydrolases"/>
    <property type="match status" value="2"/>
</dbReference>
<dbReference type="RefSeq" id="WP_074973743.1">
    <property type="nucleotide sequence ID" value="NZ_FPBZ01000004.1"/>
</dbReference>
<name>A0A1I7G9S3_9PROT</name>
<dbReference type="OrthoDB" id="9789562at2"/>
<evidence type="ECO:0000313" key="1">
    <source>
        <dbReference type="EMBL" id="SFU45081.1"/>
    </source>
</evidence>
<dbReference type="AlphaFoldDB" id="A0A1I7G9S3"/>
<dbReference type="EMBL" id="FPBZ01000004">
    <property type="protein sequence ID" value="SFU45081.1"/>
    <property type="molecule type" value="Genomic_DNA"/>
</dbReference>
<sequence>MSDVLASLSEWFSERPQWLQIAAMQLLQQTELTNKDVSEITALCRQETDGKLPKTTCSFPVSAFSQGTPSTLRLYSISDVEGVNALAPKKPLEFGKGNITVVYGNNGSGKSGYVRLLKHICGARNLGVLHRNVYNSGSTVQKACISFEQDGVLKSHTWSGQDICDDLSSVGIFDTSFNKAFVSSEDVISYEPPVLSFFSSLILVCEKVARALDAEANRYQSKKPNIPTEKKVTPEGIWYESINTKTTSQDIDKYCTFDSNDEADLQTLQQRLAEQAPAEKAKQLRKQKQHIDTLVQDAQKYLEQLSNENCRRIIVAKKKSILKKTAAEIAAKRAFSSSHLEGIGSSIWKALWETARTYSGRAAYKETEYPNVSQDSRCVLCHQTLTQEGKERLVSFENFVKGEMEKAAKDAEKEYEAANQTIETLPPSGTLKAIIDAARIPQDEVASQVMEFFAQLQSRKDQLLEIDSEEAIPASVPLLKWIENAETYSKSLGELAEKYEEDAKSDNRQDIKKKLNSLHIRKWLSEHRAAIDEEVERLKLLNQIQEAKRSTNTKALSLKKGELAEVLITDAFVQRFNAELKVLGASQLKVKLVKSKVSKGRVLHKLQLLGAAQSTLVEILSEGENRIVSIAAFLADVAGKSNGAPFIFDDPISSLDQTYEEAVVQRLIELSQDRQIIVFTHRLSLLGTIKDFAEKKSIKPDVVSIRTADWGTGEPASIPLSQSDIKTALNTLINQRYQDAKKATENGDFEHAEILLRSICSDFRTLVERSIENDLLCGVVQRFQRPVHTLKLKELAKLQSIDCNLLDSLMTKYSRFEHSQPAELPVELLGPDNLLADMMALKDWREEYMKRSAPTVAG</sequence>